<gene>
    <name evidence="1" type="ORF">SAMN05660706_12942</name>
</gene>
<evidence type="ECO:0000313" key="1">
    <source>
        <dbReference type="EMBL" id="SFR13983.1"/>
    </source>
</evidence>
<reference evidence="2" key="1">
    <citation type="submission" date="2016-10" db="EMBL/GenBank/DDBJ databases">
        <authorList>
            <person name="Varghese N."/>
            <person name="Submissions S."/>
        </authorList>
    </citation>
    <scope>NUCLEOTIDE SEQUENCE [LARGE SCALE GENOMIC DNA]</scope>
    <source>
        <strain evidence="2">DSM 3669</strain>
    </source>
</reference>
<accession>A0A1I6E8B8</accession>
<dbReference type="AlphaFoldDB" id="A0A1I6E8B8"/>
<name>A0A1I6E8B8_9FIRM</name>
<proteinExistence type="predicted"/>
<protein>
    <submittedName>
        <fullName evidence="1">Uncharacterized protein</fullName>
    </submittedName>
</protein>
<dbReference type="EMBL" id="FOYM01000029">
    <property type="protein sequence ID" value="SFR13983.1"/>
    <property type="molecule type" value="Genomic_DNA"/>
</dbReference>
<keyword evidence="2" id="KW-1185">Reference proteome</keyword>
<dbReference type="STRING" id="39060.SAMN05660706_12942"/>
<dbReference type="Proteomes" id="UP000199584">
    <property type="component" value="Unassembled WGS sequence"/>
</dbReference>
<sequence length="53" mass="6197">MPTHYDCLDESHKGRGKLAVEAYGFPSSAFFAMKEGMRLLQDLFKEMDRRKEK</sequence>
<organism evidence="1 2">
    <name type="scientific">Desulfoscipio geothermicus DSM 3669</name>
    <dbReference type="NCBI Taxonomy" id="1121426"/>
    <lineage>
        <taxon>Bacteria</taxon>
        <taxon>Bacillati</taxon>
        <taxon>Bacillota</taxon>
        <taxon>Clostridia</taxon>
        <taxon>Eubacteriales</taxon>
        <taxon>Desulfallaceae</taxon>
        <taxon>Desulfoscipio</taxon>
    </lineage>
</organism>
<evidence type="ECO:0000313" key="2">
    <source>
        <dbReference type="Proteomes" id="UP000199584"/>
    </source>
</evidence>